<accession>A0ABX6HTA4</accession>
<evidence type="ECO:0000313" key="3">
    <source>
        <dbReference type="Proteomes" id="UP000035080"/>
    </source>
</evidence>
<evidence type="ECO:0000313" key="2">
    <source>
        <dbReference type="EMBL" id="QHF13833.1"/>
    </source>
</evidence>
<dbReference type="RefSeq" id="WP_150598553.1">
    <property type="nucleotide sequence ID" value="NZ_CABPRW010000001.1"/>
</dbReference>
<reference evidence="2 3" key="1">
    <citation type="journal article" date="2015" name="Genome Announc.">
        <title>Genome Sequences of Two Pandoraea pnomenusa Isolates Recovered 11 Months Apart from a Cystic Fibrosis Patient.</title>
        <authorList>
            <person name="Ee R."/>
            <person name="Ambrose M."/>
            <person name="Lazenby J."/>
            <person name="Williams P."/>
            <person name="Chan K.G."/>
            <person name="Roddam L."/>
        </authorList>
    </citation>
    <scope>NUCLEOTIDE SEQUENCE [LARGE SCALE GENOMIC DNA]</scope>
    <source>
        <strain evidence="2 3">6399</strain>
    </source>
</reference>
<proteinExistence type="predicted"/>
<feature type="region of interest" description="Disordered" evidence="1">
    <location>
        <begin position="118"/>
        <end position="144"/>
    </location>
</feature>
<name>A0ABX6HTA4_9BURK</name>
<protein>
    <recommendedName>
        <fullName evidence="4">DUF2946 domain-containing protein</fullName>
    </recommendedName>
</protein>
<evidence type="ECO:0000256" key="1">
    <source>
        <dbReference type="SAM" id="MobiDB-lite"/>
    </source>
</evidence>
<evidence type="ECO:0008006" key="4">
    <source>
        <dbReference type="Google" id="ProtNLM"/>
    </source>
</evidence>
<dbReference type="Proteomes" id="UP000035080">
    <property type="component" value="Chromosome"/>
</dbReference>
<keyword evidence="3" id="KW-1185">Reference proteome</keyword>
<organism evidence="2 3">
    <name type="scientific">Pandoraea fibrosis</name>
    <dbReference type="NCBI Taxonomy" id="1891094"/>
    <lineage>
        <taxon>Bacteria</taxon>
        <taxon>Pseudomonadati</taxon>
        <taxon>Pseudomonadota</taxon>
        <taxon>Betaproteobacteria</taxon>
        <taxon>Burkholderiales</taxon>
        <taxon>Burkholderiaceae</taxon>
        <taxon>Pandoraea</taxon>
    </lineage>
</organism>
<dbReference type="EMBL" id="CP047385">
    <property type="protein sequence ID" value="QHF13833.1"/>
    <property type="molecule type" value="Genomic_DNA"/>
</dbReference>
<gene>
    <name evidence="2" type="ORF">PI93_015175</name>
</gene>
<sequence length="144" mass="16156">MHIISHVADPMTAACRHIRVLLFHRPLRLMLRRWFPLWLVICVLISQTALARHVVWHMAAALAITTPTDPADPHSQHDGDKDGVCEQCLAFVAVDVALPTLPVVAALPEARQWHYPPRTPVGMRSVSRGPTRNRDPPRRSASFV</sequence>